<evidence type="ECO:0000256" key="1">
    <source>
        <dbReference type="SAM" id="MobiDB-lite"/>
    </source>
</evidence>
<dbReference type="OrthoDB" id="4850761at2759"/>
<protein>
    <submittedName>
        <fullName evidence="2">Uncharacterized protein</fullName>
    </submittedName>
</protein>
<dbReference type="Proteomes" id="UP000014480">
    <property type="component" value="Unassembled WGS sequence"/>
</dbReference>
<gene>
    <name evidence="2" type="ORF">Cob_v010487</name>
</gene>
<evidence type="ECO:0000313" key="3">
    <source>
        <dbReference type="Proteomes" id="UP000014480"/>
    </source>
</evidence>
<dbReference type="AlphaFoldDB" id="A0A484FG48"/>
<reference evidence="3" key="2">
    <citation type="journal article" date="2019" name="Mol. Plant Microbe Interact.">
        <title>Genome sequence resources for four phytopathogenic fungi from the Colletotrichum orbiculare species complex.</title>
        <authorList>
            <person name="Gan P."/>
            <person name="Tsushima A."/>
            <person name="Narusaka M."/>
            <person name="Narusaka Y."/>
            <person name="Takano Y."/>
            <person name="Kubo Y."/>
            <person name="Shirasu K."/>
        </authorList>
    </citation>
    <scope>GENOME REANNOTATION</scope>
    <source>
        <strain evidence="3">104-T / ATCC 96160 / CBS 514.97 / LARS 414 / MAFF 240422</strain>
    </source>
</reference>
<dbReference type="EMBL" id="AMCV02000034">
    <property type="protein sequence ID" value="TDZ16535.1"/>
    <property type="molecule type" value="Genomic_DNA"/>
</dbReference>
<comment type="caution">
    <text evidence="2">The sequence shown here is derived from an EMBL/GenBank/DDBJ whole genome shotgun (WGS) entry which is preliminary data.</text>
</comment>
<feature type="region of interest" description="Disordered" evidence="1">
    <location>
        <begin position="570"/>
        <end position="643"/>
    </location>
</feature>
<feature type="region of interest" description="Disordered" evidence="1">
    <location>
        <begin position="247"/>
        <end position="316"/>
    </location>
</feature>
<feature type="compositionally biased region" description="Low complexity" evidence="1">
    <location>
        <begin position="298"/>
        <end position="311"/>
    </location>
</feature>
<proteinExistence type="predicted"/>
<reference evidence="3" key="1">
    <citation type="journal article" date="2013" name="New Phytol.">
        <title>Comparative genomic and transcriptomic analyses reveal the hemibiotrophic stage shift of Colletotrichum fungi.</title>
        <authorList>
            <person name="Gan P."/>
            <person name="Ikeda K."/>
            <person name="Irieda H."/>
            <person name="Narusaka M."/>
            <person name="O'Connell R.J."/>
            <person name="Narusaka Y."/>
            <person name="Takano Y."/>
            <person name="Kubo Y."/>
            <person name="Shirasu K."/>
        </authorList>
    </citation>
    <scope>NUCLEOTIDE SEQUENCE [LARGE SCALE GENOMIC DNA]</scope>
    <source>
        <strain evidence="3">104-T / ATCC 96160 / CBS 514.97 / LARS 414 / MAFF 240422</strain>
    </source>
</reference>
<name>A0A484FG48_COLOR</name>
<feature type="compositionally biased region" description="Acidic residues" evidence="1">
    <location>
        <begin position="281"/>
        <end position="290"/>
    </location>
</feature>
<evidence type="ECO:0000313" key="2">
    <source>
        <dbReference type="EMBL" id="TDZ16535.1"/>
    </source>
</evidence>
<feature type="compositionally biased region" description="Acidic residues" evidence="1">
    <location>
        <begin position="262"/>
        <end position="274"/>
    </location>
</feature>
<feature type="compositionally biased region" description="Low complexity" evidence="1">
    <location>
        <begin position="608"/>
        <end position="623"/>
    </location>
</feature>
<organism evidence="2 3">
    <name type="scientific">Colletotrichum orbiculare (strain 104-T / ATCC 96160 / CBS 514.97 / LARS 414 / MAFF 240422)</name>
    <name type="common">Cucumber anthracnose fungus</name>
    <name type="synonym">Colletotrichum lagenarium</name>
    <dbReference type="NCBI Taxonomy" id="1213857"/>
    <lineage>
        <taxon>Eukaryota</taxon>
        <taxon>Fungi</taxon>
        <taxon>Dikarya</taxon>
        <taxon>Ascomycota</taxon>
        <taxon>Pezizomycotina</taxon>
        <taxon>Sordariomycetes</taxon>
        <taxon>Hypocreomycetidae</taxon>
        <taxon>Glomerellales</taxon>
        <taxon>Glomerellaceae</taxon>
        <taxon>Colletotrichum</taxon>
        <taxon>Colletotrichum orbiculare species complex</taxon>
    </lineage>
</organism>
<accession>A0A484FG48</accession>
<sequence>MASSLRAWPYASNSVGPFRGSLRIGGRIRTLLCFAACGEARDEFNSFIPDIKTYLQNNLSRESTQGVVISLYMIGKQPSRTKPTILFASDDKLIRKEAFSLIKDQSCIMEQHPGFEIGHIPLKAEFEGLQQMADDSEAAMYWPQDVSFYHYKNDWSSPHDLQFTSTTQDALVGPESLATTTVSGLIENANQDCERPISPNSVYETVLASTSTASVDGAEQKKRSATAGGLVSFRGRLMLQTVQHLLEETASPTDTNISRDGPDEETYEGTDDCEITGWSDSEGDDDEPDLADITSRGSVSPQSEAPESAASDTVADEASTIFSGPAQEDHANELRSRLRELVPSRTLQVPTADQHNGVTAIGEVVLSSREMDFALVEVPPSLVPKLGGAVEGQSRPIPLDDYLGHIEPAPRDAAIRVATPEGGSIGGTLSGTPSLFRSPGSLTFIEVYTAKLNRSLVPGDCGSWLRDAVSGKVYGHVIAGSPSTGLVLIVPAHQVLRLALESLSQDLWDGATSEPVSDLACAFQEEGPARSLQRLRTPPTPTCARLEMVDRPRVRQQFLAPRLESYLLKPASSEGHSPPSLEEEEQANPFGSILTPPKVQDLWDANEQSPQRGRQRRSSFPGRIYPVPGPAISSMRRSKSAATLESSELSQPCRLCASGRNCGSSYMESHATHAESIWKCCPLGPYCISSKDHMRQKRGKAKNLSYCGHCYDG</sequence>
<keyword evidence="3" id="KW-1185">Reference proteome</keyword>